<reference evidence="2 3" key="1">
    <citation type="submission" date="2019-07" db="EMBL/GenBank/DDBJ databases">
        <title>Active sludge and wastewater microbial communities from Klosterneuburg, Austria.</title>
        <authorList>
            <person name="Wagner M."/>
        </authorList>
    </citation>
    <scope>NUCLEOTIDE SEQUENCE [LARGE SCALE GENOMIC DNA]</scope>
    <source>
        <strain evidence="2 3">Nm2</strain>
    </source>
</reference>
<dbReference type="OrthoDB" id="8544311at2"/>
<sequence length="62" mass="7343">MGILYRLLLVQEQVYIGSVETCRRFLNAVLWILRSGVQWRLLPQSLGKWNSVFKRFFTLVQA</sequence>
<gene>
    <name evidence="2" type="ORF">BCL69_103420</name>
</gene>
<dbReference type="RefSeq" id="WP_144412793.1">
    <property type="nucleotide sequence ID" value="NZ_CP011451.1"/>
</dbReference>
<protein>
    <submittedName>
        <fullName evidence="2">Putative transposase of IS4/5 family DUF4096</fullName>
    </submittedName>
</protein>
<comment type="caution">
    <text evidence="2">The sequence shown here is derived from an EMBL/GenBank/DDBJ whole genome shotgun (WGS) entry which is preliminary data.</text>
</comment>
<evidence type="ECO:0000259" key="1">
    <source>
        <dbReference type="Pfam" id="PF13340"/>
    </source>
</evidence>
<name>A0A5D3YBZ6_9PROT</name>
<feature type="domain" description="Insertion element IS402-like" evidence="1">
    <location>
        <begin position="21"/>
        <end position="56"/>
    </location>
</feature>
<proteinExistence type="predicted"/>
<dbReference type="InterPro" id="IPR025161">
    <property type="entry name" value="IS402-like_dom"/>
</dbReference>
<organism evidence="2 3">
    <name type="scientific">Nitrosomonas communis</name>
    <dbReference type="NCBI Taxonomy" id="44574"/>
    <lineage>
        <taxon>Bacteria</taxon>
        <taxon>Pseudomonadati</taxon>
        <taxon>Pseudomonadota</taxon>
        <taxon>Betaproteobacteria</taxon>
        <taxon>Nitrosomonadales</taxon>
        <taxon>Nitrosomonadaceae</taxon>
        <taxon>Nitrosomonas</taxon>
    </lineage>
</organism>
<dbReference type="EMBL" id="VNHT01000034">
    <property type="protein sequence ID" value="TYP86062.1"/>
    <property type="molecule type" value="Genomic_DNA"/>
</dbReference>
<accession>A0A5D3YBZ6</accession>
<evidence type="ECO:0000313" key="2">
    <source>
        <dbReference type="EMBL" id="TYP86062.1"/>
    </source>
</evidence>
<dbReference type="AlphaFoldDB" id="A0A5D3YBZ6"/>
<dbReference type="Pfam" id="PF13340">
    <property type="entry name" value="DUF4096"/>
    <property type="match status" value="1"/>
</dbReference>
<evidence type="ECO:0000313" key="3">
    <source>
        <dbReference type="Proteomes" id="UP000324176"/>
    </source>
</evidence>
<dbReference type="Proteomes" id="UP000324176">
    <property type="component" value="Unassembled WGS sequence"/>
</dbReference>